<reference evidence="2" key="2">
    <citation type="submission" date="2025-09" db="UniProtKB">
        <authorList>
            <consortium name="Ensembl"/>
        </authorList>
    </citation>
    <scope>IDENTIFICATION</scope>
</reference>
<dbReference type="Ensembl" id="ENSTMTT00000014645.1">
    <property type="protein sequence ID" value="ENSTMTP00000014157.1"/>
    <property type="gene ID" value="ENSTMTG00000010293.1"/>
</dbReference>
<dbReference type="PANTHER" id="PTHR10824:SF17">
    <property type="entry name" value="ACYL-COENZYME A THIOESTERASE 6"/>
    <property type="match status" value="1"/>
</dbReference>
<name>A0A674J2K4_9SAUR</name>
<dbReference type="PANTHER" id="PTHR10824">
    <property type="entry name" value="ACYL-COENZYME A THIOESTERASE-RELATED"/>
    <property type="match status" value="1"/>
</dbReference>
<dbReference type="Gene3D" id="3.40.50.1820">
    <property type="entry name" value="alpha/beta hydrolase"/>
    <property type="match status" value="1"/>
</dbReference>
<dbReference type="GeneTree" id="ENSGT01010000222336"/>
<dbReference type="InterPro" id="IPR014940">
    <property type="entry name" value="BAAT_C"/>
</dbReference>
<evidence type="ECO:0000313" key="2">
    <source>
        <dbReference type="Ensembl" id="ENSTMTP00000014157.1"/>
    </source>
</evidence>
<feature type="domain" description="BAAT/Acyl-CoA thioester hydrolase C-terminal" evidence="1">
    <location>
        <begin position="73"/>
        <end position="132"/>
    </location>
</feature>
<dbReference type="SUPFAM" id="SSF53474">
    <property type="entry name" value="alpha/beta-Hydrolases"/>
    <property type="match status" value="1"/>
</dbReference>
<sequence length="272" mass="29936">THSVVDSKVNFKAVHPFIFSSPGDGPFPGIIDIHGRGGGLWEYRVSLLACRSFGTLPLAYYRYEDLPKVLTEIHLEYFEEAVNYMLQHPQVGTLSPGVGLLGISKGDELCLHITSFSKNITATVSINGSMISSPPDESGFLDILNMYNDPFHEPGCQSLIPLEKAEGHFLFIVGKDDHIFQSEYLANKVSHNLQGNGKEKPEITSYPGAGHIIEPPFFPLCPVAACEFVNNLVVVGGEPRAHSQAQVDAWQQIQTFFNKNLNGKLSITHSKL</sequence>
<keyword evidence="3" id="KW-1185">Reference proteome</keyword>
<evidence type="ECO:0000259" key="1">
    <source>
        <dbReference type="Pfam" id="PF08840"/>
    </source>
</evidence>
<feature type="domain" description="BAAT/Acyl-CoA thioester hydrolase C-terminal" evidence="1">
    <location>
        <begin position="137"/>
        <end position="262"/>
    </location>
</feature>
<dbReference type="GO" id="GO:0047617">
    <property type="term" value="F:fatty acyl-CoA hydrolase activity"/>
    <property type="evidence" value="ECO:0007669"/>
    <property type="project" value="TreeGrafter"/>
</dbReference>
<dbReference type="InParanoid" id="A0A674J2K4"/>
<organism evidence="2 3">
    <name type="scientific">Terrapene triunguis</name>
    <name type="common">Three-toed box turtle</name>
    <dbReference type="NCBI Taxonomy" id="2587831"/>
    <lineage>
        <taxon>Eukaryota</taxon>
        <taxon>Metazoa</taxon>
        <taxon>Chordata</taxon>
        <taxon>Craniata</taxon>
        <taxon>Vertebrata</taxon>
        <taxon>Euteleostomi</taxon>
        <taxon>Archelosauria</taxon>
        <taxon>Testudinata</taxon>
        <taxon>Testudines</taxon>
        <taxon>Cryptodira</taxon>
        <taxon>Durocryptodira</taxon>
        <taxon>Testudinoidea</taxon>
        <taxon>Emydidae</taxon>
        <taxon>Terrapene</taxon>
    </lineage>
</organism>
<proteinExistence type="predicted"/>
<dbReference type="GO" id="GO:0006637">
    <property type="term" value="P:acyl-CoA metabolic process"/>
    <property type="evidence" value="ECO:0007669"/>
    <property type="project" value="TreeGrafter"/>
</dbReference>
<dbReference type="AlphaFoldDB" id="A0A674J2K4"/>
<dbReference type="FunFam" id="3.40.50.1820:FF:000024">
    <property type="entry name" value="acyl-coenzyme A thioesterase 4"/>
    <property type="match status" value="2"/>
</dbReference>
<evidence type="ECO:0000313" key="3">
    <source>
        <dbReference type="Proteomes" id="UP000472274"/>
    </source>
</evidence>
<dbReference type="GO" id="GO:0006631">
    <property type="term" value="P:fatty acid metabolic process"/>
    <property type="evidence" value="ECO:0007669"/>
    <property type="project" value="TreeGrafter"/>
</dbReference>
<reference evidence="2" key="1">
    <citation type="submission" date="2025-08" db="UniProtKB">
        <authorList>
            <consortium name="Ensembl"/>
        </authorList>
    </citation>
    <scope>IDENTIFICATION</scope>
</reference>
<dbReference type="InterPro" id="IPR029058">
    <property type="entry name" value="AB_hydrolase_fold"/>
</dbReference>
<accession>A0A674J2K4</accession>
<protein>
    <recommendedName>
        <fullName evidence="1">BAAT/Acyl-CoA thioester hydrolase C-terminal domain-containing protein</fullName>
    </recommendedName>
</protein>
<dbReference type="Proteomes" id="UP000472274">
    <property type="component" value="Unplaced"/>
</dbReference>
<dbReference type="Pfam" id="PF08840">
    <property type="entry name" value="BAAT_C"/>
    <property type="match status" value="2"/>
</dbReference>